<dbReference type="AlphaFoldDB" id="A0A0D5LPT4"/>
<dbReference type="STRING" id="1486262.TM49_12010"/>
<name>A0A0D5LPT4_MAREN</name>
<dbReference type="Proteomes" id="UP000032611">
    <property type="component" value="Chromosome"/>
</dbReference>
<proteinExistence type="predicted"/>
<gene>
    <name evidence="2" type="ORF">TM49_12010</name>
</gene>
<keyword evidence="3" id="KW-1185">Reference proteome</keyword>
<evidence type="ECO:0000256" key="1">
    <source>
        <dbReference type="SAM" id="SignalP"/>
    </source>
</evidence>
<evidence type="ECO:0000313" key="3">
    <source>
        <dbReference type="Proteomes" id="UP000032611"/>
    </source>
</evidence>
<dbReference type="KEGG" id="mey:TM49_12010"/>
<dbReference type="PATRIC" id="fig|1486262.3.peg.2481"/>
<reference evidence="2 3" key="1">
    <citation type="journal article" date="2015" name="Genome Announc.">
        <title>Complete genome sequence of Martelella endophytica YC6887, which has antifungal activity associated with a halophyte.</title>
        <authorList>
            <person name="Khan A."/>
            <person name="Khan H."/>
            <person name="Chung E.J."/>
            <person name="Hossain M.T."/>
            <person name="Chung Y.R."/>
        </authorList>
    </citation>
    <scope>NUCLEOTIDE SEQUENCE [LARGE SCALE GENOMIC DNA]</scope>
    <source>
        <strain evidence="2">YC6887</strain>
    </source>
</reference>
<accession>A0A0D5LPT4</accession>
<keyword evidence="1" id="KW-0732">Signal</keyword>
<dbReference type="RefSeq" id="WP_045681533.1">
    <property type="nucleotide sequence ID" value="NZ_CP010803.1"/>
</dbReference>
<evidence type="ECO:0008006" key="4">
    <source>
        <dbReference type="Google" id="ProtNLM"/>
    </source>
</evidence>
<organism evidence="2 3">
    <name type="scientific">Martelella endophytica</name>
    <dbReference type="NCBI Taxonomy" id="1486262"/>
    <lineage>
        <taxon>Bacteria</taxon>
        <taxon>Pseudomonadati</taxon>
        <taxon>Pseudomonadota</taxon>
        <taxon>Alphaproteobacteria</taxon>
        <taxon>Hyphomicrobiales</taxon>
        <taxon>Aurantimonadaceae</taxon>
        <taxon>Martelella</taxon>
    </lineage>
</organism>
<feature type="chain" id="PRO_5002295346" description="SnoaL-like domain-containing protein" evidence="1">
    <location>
        <begin position="19"/>
        <end position="183"/>
    </location>
</feature>
<feature type="signal peptide" evidence="1">
    <location>
        <begin position="1"/>
        <end position="18"/>
    </location>
</feature>
<evidence type="ECO:0000313" key="2">
    <source>
        <dbReference type="EMBL" id="AJY46239.1"/>
    </source>
</evidence>
<dbReference type="EMBL" id="CP010803">
    <property type="protein sequence ID" value="AJY46239.1"/>
    <property type="molecule type" value="Genomic_DNA"/>
</dbReference>
<protein>
    <recommendedName>
        <fullName evidence="4">SnoaL-like domain-containing protein</fullName>
    </recommendedName>
</protein>
<sequence length="183" mass="19946">MKTLALAAFSLLAVPALAAAQTCPQAGPDAPAELHADWIMDGWERRKSDPDFVFAEKMDRYYDLNNVEGVFYDNFAPGKTQLFRDAAVYGANWEELQNAAITVRHGLTIANDAIVGQTVASTTLGFVGRIERADGEVIAFDGRSQLGWACTDNGWKIRHELNYAGPVDPEEIADALGQRGADE</sequence>
<dbReference type="HOGENOM" id="CLU_1516725_0_0_5"/>
<dbReference type="SUPFAM" id="SSF54427">
    <property type="entry name" value="NTF2-like"/>
    <property type="match status" value="1"/>
</dbReference>
<dbReference type="InterPro" id="IPR032710">
    <property type="entry name" value="NTF2-like_dom_sf"/>
</dbReference>